<dbReference type="InterPro" id="IPR027417">
    <property type="entry name" value="P-loop_NTPase"/>
</dbReference>
<dbReference type="AlphaFoldDB" id="A0A0R2S8J9"/>
<sequence>MTSAIAQYGENVVLLSNRKIGSRSRLLVGLDSKIQATDTLELRDIKSVNHVVPPTMVREAKDYELITNLVKNELAKFKKETEAEHYRKVNYGGVAKRIFGQSGVSRELSNLLSNDLSTDANSLEISDHVISKLTESLPETIEIDLGTKTHVLCGNYGSGKTSIAIKFGLKLLELCETPPILVSYKQGLTPSSASMEAISKSLGIPIFEVSDIDTLKLIESHLSSDGILIVDTATRNISEEILLIKDNLQSVNFHLIAASDSYAAAQEHLISVANWSSFIITRLDLAPCQWPIIETLIREKIPLSLGSRSANINDGLVRVTKETLAKRSEELLRKNFDSDEALTDNSRLNPHSFNQLKANQ</sequence>
<evidence type="ECO:0000313" key="2">
    <source>
        <dbReference type="Proteomes" id="UP000051934"/>
    </source>
</evidence>
<accession>A0A0R2S8J9</accession>
<dbReference type="SUPFAM" id="SSF52540">
    <property type="entry name" value="P-loop containing nucleoside triphosphate hydrolases"/>
    <property type="match status" value="1"/>
</dbReference>
<name>A0A0R2S8J9_9GAMM</name>
<protein>
    <recommendedName>
        <fullName evidence="3">Flagella-associated GTP-binding protein</fullName>
    </recommendedName>
</protein>
<evidence type="ECO:0000313" key="1">
    <source>
        <dbReference type="EMBL" id="KRO71244.1"/>
    </source>
</evidence>
<dbReference type="EMBL" id="LIBB01000214">
    <property type="protein sequence ID" value="KRO71244.1"/>
    <property type="molecule type" value="Genomic_DNA"/>
</dbReference>
<organism evidence="1 2">
    <name type="scientific">OM182 bacterium BACL3 MAG-120507-bin80</name>
    <dbReference type="NCBI Taxonomy" id="1655577"/>
    <lineage>
        <taxon>Bacteria</taxon>
        <taxon>Pseudomonadati</taxon>
        <taxon>Pseudomonadota</taxon>
        <taxon>Gammaproteobacteria</taxon>
        <taxon>OMG group</taxon>
        <taxon>OM182 clade</taxon>
    </lineage>
</organism>
<evidence type="ECO:0008006" key="3">
    <source>
        <dbReference type="Google" id="ProtNLM"/>
    </source>
</evidence>
<gene>
    <name evidence="1" type="ORF">ABR69_00400</name>
</gene>
<comment type="caution">
    <text evidence="1">The sequence shown here is derived from an EMBL/GenBank/DDBJ whole genome shotgun (WGS) entry which is preliminary data.</text>
</comment>
<reference evidence="1 2" key="1">
    <citation type="submission" date="2015-10" db="EMBL/GenBank/DDBJ databases">
        <title>Metagenome-Assembled Genomes uncover a global brackish microbiome.</title>
        <authorList>
            <person name="Hugerth L.W."/>
            <person name="Larsson J."/>
            <person name="Alneberg J."/>
            <person name="Lindh M.V."/>
            <person name="Legrand C."/>
            <person name="Pinhassi J."/>
            <person name="Andersson A.F."/>
        </authorList>
    </citation>
    <scope>NUCLEOTIDE SEQUENCE [LARGE SCALE GENOMIC DNA]</scope>
    <source>
        <strain evidence="1">BACL4 MAG-120507-bin80</strain>
    </source>
</reference>
<proteinExistence type="predicted"/>
<dbReference type="Proteomes" id="UP000051934">
    <property type="component" value="Unassembled WGS sequence"/>
</dbReference>
<dbReference type="Gene3D" id="3.40.50.300">
    <property type="entry name" value="P-loop containing nucleotide triphosphate hydrolases"/>
    <property type="match status" value="1"/>
</dbReference>